<sequence>MNALLYGLVTIIWGTTWIAIGLQQGPVSAPVSIFWRFAVASALMIPILLARGKLRGLSGRDHLFCLLQGGCVFCFNFWCFYSATAWINTGLESVIFSMAILFNAVNGFLFFGQRPPARFYLATASGLTGIVLLFWQDLFTGGFSYSLLPGIGLSVLGTFGFSLGSTIGLRHQRKGLAVLTTNGWAMFYGTLLLAGIALARGDSFMPQLTVRYLGALFYLAIFGSIVAFAAWFTLVGRIGAGNAAWCTLLFPLVALTLSTFWEGYVWRANAVAGLTLILLGNLVMFARPGVLPRLSGHKKTPSADGASLADGGANQT</sequence>
<feature type="transmembrane region" description="Helical" evidence="8">
    <location>
        <begin position="176"/>
        <end position="200"/>
    </location>
</feature>
<dbReference type="InterPro" id="IPR037185">
    <property type="entry name" value="EmrE-like"/>
</dbReference>
<comment type="caution">
    <text evidence="10">The sequence shown here is derived from an EMBL/GenBank/DDBJ whole genome shotgun (WGS) entry which is preliminary data.</text>
</comment>
<feature type="transmembrane region" description="Helical" evidence="8">
    <location>
        <begin position="31"/>
        <end position="51"/>
    </location>
</feature>
<name>A0A6L6IJ67_9ENTR</name>
<feature type="domain" description="EamA" evidence="9">
    <location>
        <begin position="8"/>
        <end position="134"/>
    </location>
</feature>
<feature type="transmembrane region" description="Helical" evidence="8">
    <location>
        <begin position="142"/>
        <end position="164"/>
    </location>
</feature>
<evidence type="ECO:0000259" key="9">
    <source>
        <dbReference type="Pfam" id="PF00892"/>
    </source>
</evidence>
<evidence type="ECO:0000256" key="8">
    <source>
        <dbReference type="SAM" id="Phobius"/>
    </source>
</evidence>
<dbReference type="Proteomes" id="UP000477739">
    <property type="component" value="Unassembled WGS sequence"/>
</dbReference>
<feature type="transmembrane region" description="Helical" evidence="8">
    <location>
        <begin position="267"/>
        <end position="286"/>
    </location>
</feature>
<feature type="transmembrane region" description="Helical" evidence="8">
    <location>
        <begin position="93"/>
        <end position="112"/>
    </location>
</feature>
<keyword evidence="6 8" id="KW-0472">Membrane</keyword>
<evidence type="ECO:0000256" key="3">
    <source>
        <dbReference type="ARBA" id="ARBA00022475"/>
    </source>
</evidence>
<evidence type="ECO:0000256" key="4">
    <source>
        <dbReference type="ARBA" id="ARBA00022692"/>
    </source>
</evidence>
<feature type="transmembrane region" description="Helical" evidence="8">
    <location>
        <begin position="212"/>
        <end position="235"/>
    </location>
</feature>
<dbReference type="AlphaFoldDB" id="A0A6L6IJ67"/>
<dbReference type="InterPro" id="IPR050638">
    <property type="entry name" value="AA-Vitamin_Transporters"/>
</dbReference>
<evidence type="ECO:0000256" key="5">
    <source>
        <dbReference type="ARBA" id="ARBA00022989"/>
    </source>
</evidence>
<dbReference type="InterPro" id="IPR000620">
    <property type="entry name" value="EamA_dom"/>
</dbReference>
<feature type="transmembrane region" description="Helical" evidence="8">
    <location>
        <begin position="242"/>
        <end position="261"/>
    </location>
</feature>
<evidence type="ECO:0000313" key="10">
    <source>
        <dbReference type="EMBL" id="MTH45984.1"/>
    </source>
</evidence>
<comment type="similarity">
    <text evidence="2">Belongs to the EamA transporter family.</text>
</comment>
<feature type="compositionally biased region" description="Low complexity" evidence="7">
    <location>
        <begin position="302"/>
        <end position="316"/>
    </location>
</feature>
<dbReference type="PANTHER" id="PTHR32322:SF2">
    <property type="entry name" value="EAMA DOMAIN-CONTAINING PROTEIN"/>
    <property type="match status" value="1"/>
</dbReference>
<evidence type="ECO:0000256" key="7">
    <source>
        <dbReference type="SAM" id="MobiDB-lite"/>
    </source>
</evidence>
<keyword evidence="11" id="KW-1185">Reference proteome</keyword>
<dbReference type="SUPFAM" id="SSF103481">
    <property type="entry name" value="Multidrug resistance efflux transporter EmrE"/>
    <property type="match status" value="2"/>
</dbReference>
<dbReference type="EMBL" id="WMJZ01000007">
    <property type="protein sequence ID" value="MTH45984.1"/>
    <property type="molecule type" value="Genomic_DNA"/>
</dbReference>
<dbReference type="RefSeq" id="WP_155107629.1">
    <property type="nucleotide sequence ID" value="NZ_WMJZ01000007.1"/>
</dbReference>
<reference evidence="10 11" key="1">
    <citation type="submission" date="2019-11" db="EMBL/GenBank/DDBJ databases">
        <title>Escherichia alba sp. nov. isolated from the gut of plastic-eating superworms Zophobas atratus.</title>
        <authorList>
            <person name="Yang Y."/>
        </authorList>
    </citation>
    <scope>NUCLEOTIDE SEQUENCE [LARGE SCALE GENOMIC DNA]</scope>
    <source>
        <strain evidence="11">BIT-B35</strain>
    </source>
</reference>
<feature type="transmembrane region" description="Helical" evidence="8">
    <location>
        <begin position="63"/>
        <end position="87"/>
    </location>
</feature>
<evidence type="ECO:0000256" key="1">
    <source>
        <dbReference type="ARBA" id="ARBA00004651"/>
    </source>
</evidence>
<evidence type="ECO:0000256" key="2">
    <source>
        <dbReference type="ARBA" id="ARBA00007362"/>
    </source>
</evidence>
<feature type="domain" description="EamA" evidence="9">
    <location>
        <begin position="149"/>
        <end position="285"/>
    </location>
</feature>
<dbReference type="PANTHER" id="PTHR32322">
    <property type="entry name" value="INNER MEMBRANE TRANSPORTER"/>
    <property type="match status" value="1"/>
</dbReference>
<keyword evidence="3" id="KW-1003">Cell membrane</keyword>
<keyword evidence="5 8" id="KW-1133">Transmembrane helix</keyword>
<proteinExistence type="inferred from homology"/>
<feature type="transmembrane region" description="Helical" evidence="8">
    <location>
        <begin position="119"/>
        <end position="136"/>
    </location>
</feature>
<dbReference type="OrthoDB" id="2352272at2"/>
<comment type="subcellular location">
    <subcellularLocation>
        <location evidence="1">Cell membrane</location>
        <topology evidence="1">Multi-pass membrane protein</topology>
    </subcellularLocation>
</comment>
<organism evidence="10 11">
    <name type="scientific">Intestinirhabdus alba</name>
    <dbReference type="NCBI Taxonomy" id="2899544"/>
    <lineage>
        <taxon>Bacteria</taxon>
        <taxon>Pseudomonadati</taxon>
        <taxon>Pseudomonadota</taxon>
        <taxon>Gammaproteobacteria</taxon>
        <taxon>Enterobacterales</taxon>
        <taxon>Enterobacteriaceae</taxon>
        <taxon>Intestinirhabdus</taxon>
    </lineage>
</organism>
<gene>
    <name evidence="10" type="ORF">GJV78_06880</name>
</gene>
<evidence type="ECO:0000256" key="6">
    <source>
        <dbReference type="ARBA" id="ARBA00023136"/>
    </source>
</evidence>
<protein>
    <submittedName>
        <fullName evidence="10">EamA family transporter</fullName>
    </submittedName>
</protein>
<dbReference type="Pfam" id="PF00892">
    <property type="entry name" value="EamA"/>
    <property type="match status" value="2"/>
</dbReference>
<dbReference type="GO" id="GO:0005886">
    <property type="term" value="C:plasma membrane"/>
    <property type="evidence" value="ECO:0007669"/>
    <property type="project" value="UniProtKB-SubCell"/>
</dbReference>
<evidence type="ECO:0000313" key="11">
    <source>
        <dbReference type="Proteomes" id="UP000477739"/>
    </source>
</evidence>
<keyword evidence="4 8" id="KW-0812">Transmembrane</keyword>
<feature type="region of interest" description="Disordered" evidence="7">
    <location>
        <begin position="296"/>
        <end position="316"/>
    </location>
</feature>
<accession>A0A6L6IJ67</accession>